<dbReference type="RefSeq" id="WP_012598208.1">
    <property type="nucleotide sequence ID" value="NC_011729.1"/>
</dbReference>
<gene>
    <name evidence="2" type="ordered locus">PCC7424_0805</name>
</gene>
<reference evidence="3" key="1">
    <citation type="journal article" date="2011" name="MBio">
        <title>Novel metabolic attributes of the genus Cyanothece, comprising a group of unicellular nitrogen-fixing Cyanobacteria.</title>
        <authorList>
            <person name="Bandyopadhyay A."/>
            <person name="Elvitigala T."/>
            <person name="Welsh E."/>
            <person name="Stockel J."/>
            <person name="Liberton M."/>
            <person name="Min H."/>
            <person name="Sherman L.A."/>
            <person name="Pakrasi H.B."/>
        </authorList>
    </citation>
    <scope>NUCLEOTIDE SEQUENCE [LARGE SCALE GENOMIC DNA]</scope>
    <source>
        <strain evidence="3">PCC 7424</strain>
    </source>
</reference>
<proteinExistence type="predicted"/>
<dbReference type="KEGG" id="cyc:PCC7424_0805"/>
<feature type="domain" description="Pvc16 N-terminal" evidence="1">
    <location>
        <begin position="4"/>
        <end position="164"/>
    </location>
</feature>
<organism evidence="2 3">
    <name type="scientific">Gloeothece citriformis (strain PCC 7424)</name>
    <name type="common">Cyanothece sp. (strain PCC 7424)</name>
    <dbReference type="NCBI Taxonomy" id="65393"/>
    <lineage>
        <taxon>Bacteria</taxon>
        <taxon>Bacillati</taxon>
        <taxon>Cyanobacteriota</taxon>
        <taxon>Cyanophyceae</taxon>
        <taxon>Oscillatoriophycideae</taxon>
        <taxon>Chroococcales</taxon>
        <taxon>Aphanothecaceae</taxon>
        <taxon>Gloeothece</taxon>
        <taxon>Gloeothece citriformis</taxon>
    </lineage>
</organism>
<name>B7KH52_GLOC7</name>
<dbReference type="AlphaFoldDB" id="B7KH52"/>
<dbReference type="Proteomes" id="UP000002384">
    <property type="component" value="Chromosome"/>
</dbReference>
<sequence length="182" mass="20548">MITAVAQTLADLLTRDSTLLSTVQIDLSHPSKRLDVRPALSLYLYDLRQSAEGNNSNVTNIEKDDHKNQLVQTVSNPSVFWFDLSYVIIPWDWTNLGQQRLLSEVIKWLLSHPTLRENSLAPELQGYGDLSIRVASLIFDVPALWNALKLPLQPALYITIKTPFPIYSEECLSESIDSSPLQ</sequence>
<evidence type="ECO:0000313" key="3">
    <source>
        <dbReference type="Proteomes" id="UP000002384"/>
    </source>
</evidence>
<dbReference type="EMBL" id="CP001291">
    <property type="protein sequence ID" value="ACK69261.1"/>
    <property type="molecule type" value="Genomic_DNA"/>
</dbReference>
<dbReference type="STRING" id="65393.PCC7424_0805"/>
<dbReference type="InterPro" id="IPR025351">
    <property type="entry name" value="Pvc16_N"/>
</dbReference>
<dbReference type="eggNOG" id="ENOG5032QXC">
    <property type="taxonomic scope" value="Bacteria"/>
</dbReference>
<evidence type="ECO:0000313" key="2">
    <source>
        <dbReference type="EMBL" id="ACK69261.1"/>
    </source>
</evidence>
<protein>
    <recommendedName>
        <fullName evidence="1">Pvc16 N-terminal domain-containing protein</fullName>
    </recommendedName>
</protein>
<accession>B7KH52</accession>
<dbReference type="Pfam" id="PF14065">
    <property type="entry name" value="Pvc16_N"/>
    <property type="match status" value="1"/>
</dbReference>
<dbReference type="HOGENOM" id="CLU_1584837_0_0_3"/>
<keyword evidence="3" id="KW-1185">Reference proteome</keyword>
<dbReference type="OrthoDB" id="460941at2"/>
<evidence type="ECO:0000259" key="1">
    <source>
        <dbReference type="Pfam" id="PF14065"/>
    </source>
</evidence>